<dbReference type="EMBL" id="VTER01000015">
    <property type="protein sequence ID" value="TYS42897.1"/>
    <property type="molecule type" value="Genomic_DNA"/>
</dbReference>
<dbReference type="InterPro" id="IPR014787">
    <property type="entry name" value="PSer_Pase_RsbU_N"/>
</dbReference>
<feature type="domain" description="PPM-type phosphatase" evidence="2">
    <location>
        <begin position="123"/>
        <end position="334"/>
    </location>
</feature>
<protein>
    <submittedName>
        <fullName evidence="3">PP2C family protein-serine/threonine phosphatase</fullName>
    </submittedName>
</protein>
<dbReference type="PANTHER" id="PTHR43156">
    <property type="entry name" value="STAGE II SPORULATION PROTEIN E-RELATED"/>
    <property type="match status" value="1"/>
</dbReference>
<dbReference type="Proteomes" id="UP000322139">
    <property type="component" value="Unassembled WGS sequence"/>
</dbReference>
<comment type="caution">
    <text evidence="3">The sequence shown here is derived from an EMBL/GenBank/DDBJ whole genome shotgun (WGS) entry which is preliminary data.</text>
</comment>
<evidence type="ECO:0000259" key="2">
    <source>
        <dbReference type="PROSITE" id="PS51746"/>
    </source>
</evidence>
<keyword evidence="1" id="KW-0378">Hydrolase</keyword>
<dbReference type="SUPFAM" id="SSF101215">
    <property type="entry name" value="KaiA/RbsU domain"/>
    <property type="match status" value="1"/>
</dbReference>
<dbReference type="Gene3D" id="1.10.1240.30">
    <property type="entry name" value="KaiA/RbsU domain"/>
    <property type="match status" value="1"/>
</dbReference>
<dbReference type="InterPro" id="IPR001932">
    <property type="entry name" value="PPM-type_phosphatase-like_dom"/>
</dbReference>
<organism evidence="3 4">
    <name type="scientific">Bacillus infantis</name>
    <dbReference type="NCBI Taxonomy" id="324767"/>
    <lineage>
        <taxon>Bacteria</taxon>
        <taxon>Bacillati</taxon>
        <taxon>Bacillota</taxon>
        <taxon>Bacilli</taxon>
        <taxon>Bacillales</taxon>
        <taxon>Bacillaceae</taxon>
        <taxon>Bacillus</taxon>
    </lineage>
</organism>
<dbReference type="Pfam" id="PF07228">
    <property type="entry name" value="SpoIIE"/>
    <property type="match status" value="1"/>
</dbReference>
<dbReference type="Gene3D" id="3.60.40.10">
    <property type="entry name" value="PPM-type phosphatase domain"/>
    <property type="match status" value="1"/>
</dbReference>
<dbReference type="InterPro" id="IPR052016">
    <property type="entry name" value="Bact_Sigma-Reg"/>
</dbReference>
<dbReference type="AlphaFoldDB" id="A0A5D4QV45"/>
<dbReference type="PROSITE" id="PS51746">
    <property type="entry name" value="PPM_2"/>
    <property type="match status" value="1"/>
</dbReference>
<dbReference type="RefSeq" id="WP_148976795.1">
    <property type="nucleotide sequence ID" value="NZ_JAIVAP010000018.1"/>
</dbReference>
<sequence>MDFREMMESKYRDILENYLKDQSEQTLYQGQKFSRKSIEHKISPEEIISLHKSLLFEIYPELPENVLHSFDVLLEVMIGYGLAYREHQSLRHKQEELRSEMEIAANVQQTLLGTSVPAVDSLDIGAISVPAKHMNGDYYHFVQDEHNNISIAIADVIGKGIPAALCMSMIKYAMDSLPENRHEPSSVLENLNRVVEQNVDPSMFITMFYGMYNTESHLFHYASAGHEPGFYYNAEKDEFSETTAKGLLLGVDKRTKYKQFEKEVHPGDMIVLMSDGVTECRTDEGFIEKDTLIGYIRKYIHLSAQEIVTNIYKELEKLQHFQLRDDFTLIILKRNV</sequence>
<evidence type="ECO:0000256" key="1">
    <source>
        <dbReference type="ARBA" id="ARBA00022801"/>
    </source>
</evidence>
<dbReference type="GO" id="GO:0016791">
    <property type="term" value="F:phosphatase activity"/>
    <property type="evidence" value="ECO:0007669"/>
    <property type="project" value="TreeGrafter"/>
</dbReference>
<name>A0A5D4QV45_9BACI</name>
<dbReference type="Pfam" id="PF08673">
    <property type="entry name" value="RsbU_N"/>
    <property type="match status" value="1"/>
</dbReference>
<proteinExistence type="predicted"/>
<dbReference type="SMART" id="SM00331">
    <property type="entry name" value="PP2C_SIG"/>
    <property type="match status" value="1"/>
</dbReference>
<dbReference type="InterPro" id="IPR017944">
    <property type="entry name" value="KaiA/RbsU_helical_domain_sf"/>
</dbReference>
<reference evidence="3 4" key="1">
    <citation type="submission" date="2019-08" db="EMBL/GenBank/DDBJ databases">
        <title>Bacillus genomes from the desert of Cuatro Cienegas, Coahuila.</title>
        <authorList>
            <person name="Olmedo-Alvarez G."/>
        </authorList>
    </citation>
    <scope>NUCLEOTIDE SEQUENCE [LARGE SCALE GENOMIC DNA]</scope>
    <source>
        <strain evidence="3 4">CH446_14T</strain>
    </source>
</reference>
<evidence type="ECO:0000313" key="3">
    <source>
        <dbReference type="EMBL" id="TYS42897.1"/>
    </source>
</evidence>
<dbReference type="SUPFAM" id="SSF81606">
    <property type="entry name" value="PP2C-like"/>
    <property type="match status" value="1"/>
</dbReference>
<evidence type="ECO:0000313" key="4">
    <source>
        <dbReference type="Proteomes" id="UP000322139"/>
    </source>
</evidence>
<dbReference type="PANTHER" id="PTHR43156:SF15">
    <property type="entry name" value="PHOSPHOSERINE PHOSPHATASE RSBU"/>
    <property type="match status" value="1"/>
</dbReference>
<gene>
    <name evidence="3" type="ORF">FZD51_22520</name>
</gene>
<dbReference type="FunFam" id="3.60.40.10:FF:000045">
    <property type="entry name" value="Stage II sporulation protein E"/>
    <property type="match status" value="1"/>
</dbReference>
<dbReference type="SMART" id="SM00332">
    <property type="entry name" value="PP2Cc"/>
    <property type="match status" value="1"/>
</dbReference>
<accession>A0A5D4QV45</accession>
<dbReference type="InterPro" id="IPR036457">
    <property type="entry name" value="PPM-type-like_dom_sf"/>
</dbReference>